<feature type="transmembrane region" description="Helical" evidence="1">
    <location>
        <begin position="164"/>
        <end position="186"/>
    </location>
</feature>
<feature type="transmembrane region" description="Helical" evidence="1">
    <location>
        <begin position="87"/>
        <end position="113"/>
    </location>
</feature>
<reference evidence="2" key="1">
    <citation type="submission" date="2020-10" db="EMBL/GenBank/DDBJ databases">
        <authorList>
            <person name="Gilroy R."/>
        </authorList>
    </citation>
    <scope>NUCLEOTIDE SEQUENCE</scope>
    <source>
        <strain evidence="2">CHK195-11698</strain>
    </source>
</reference>
<dbReference type="EMBL" id="DVMJ01000051">
    <property type="protein sequence ID" value="HIU13594.1"/>
    <property type="molecule type" value="Genomic_DNA"/>
</dbReference>
<evidence type="ECO:0008006" key="4">
    <source>
        <dbReference type="Google" id="ProtNLM"/>
    </source>
</evidence>
<proteinExistence type="predicted"/>
<organism evidence="2 3">
    <name type="scientific">Candidatus Fimiplasma intestinipullorum</name>
    <dbReference type="NCBI Taxonomy" id="2840825"/>
    <lineage>
        <taxon>Bacteria</taxon>
        <taxon>Bacillati</taxon>
        <taxon>Bacillota</taxon>
        <taxon>Clostridia</taxon>
        <taxon>Eubacteriales</taxon>
        <taxon>Candidatus Fimiplasma</taxon>
    </lineage>
</organism>
<name>A0A9D1HQE7_9FIRM</name>
<comment type="caution">
    <text evidence="2">The sequence shown here is derived from an EMBL/GenBank/DDBJ whole genome shotgun (WGS) entry which is preliminary data.</text>
</comment>
<keyword evidence="1" id="KW-0472">Membrane</keyword>
<dbReference type="AlphaFoldDB" id="A0A9D1HQE7"/>
<dbReference type="Proteomes" id="UP000824175">
    <property type="component" value="Unassembled WGS sequence"/>
</dbReference>
<keyword evidence="1" id="KW-0812">Transmembrane</keyword>
<reference evidence="2" key="2">
    <citation type="journal article" date="2021" name="PeerJ">
        <title>Extensive microbial diversity within the chicken gut microbiome revealed by metagenomics and culture.</title>
        <authorList>
            <person name="Gilroy R."/>
            <person name="Ravi A."/>
            <person name="Getino M."/>
            <person name="Pursley I."/>
            <person name="Horton D.L."/>
            <person name="Alikhan N.F."/>
            <person name="Baker D."/>
            <person name="Gharbi K."/>
            <person name="Hall N."/>
            <person name="Watson M."/>
            <person name="Adriaenssens E.M."/>
            <person name="Foster-Nyarko E."/>
            <person name="Jarju S."/>
            <person name="Secka A."/>
            <person name="Antonio M."/>
            <person name="Oren A."/>
            <person name="Chaudhuri R.R."/>
            <person name="La Ragione R."/>
            <person name="Hildebrand F."/>
            <person name="Pallen M.J."/>
        </authorList>
    </citation>
    <scope>NUCLEOTIDE SEQUENCE</scope>
    <source>
        <strain evidence="2">CHK195-11698</strain>
    </source>
</reference>
<evidence type="ECO:0000256" key="1">
    <source>
        <dbReference type="SAM" id="Phobius"/>
    </source>
</evidence>
<evidence type="ECO:0000313" key="3">
    <source>
        <dbReference type="Proteomes" id="UP000824175"/>
    </source>
</evidence>
<sequence length="190" mass="20660">MRVVFAVIMVFSLLFGLGTDRSLVMLDALLKVPENGLTLCLNLVLMASIWNGFLNIASDSGLVERLANACQFLFSRIYPQLPSKDKAIGYIATNFIGNCLGLGSLAMVSGLKAMQRMDELAGHQGRASSSMKTMLIFNTTGFSLFPMTIMTLRAQYQAPDPTDFMPYTALLGLLVLIIGLGLQVCLEKHG</sequence>
<keyword evidence="1" id="KW-1133">Transmembrane helix</keyword>
<feature type="transmembrane region" description="Helical" evidence="1">
    <location>
        <begin position="134"/>
        <end position="152"/>
    </location>
</feature>
<accession>A0A9D1HQE7</accession>
<protein>
    <recommendedName>
        <fullName evidence="4">Spore maturation protein A</fullName>
    </recommendedName>
</protein>
<gene>
    <name evidence="2" type="ORF">IAD15_05940</name>
</gene>
<evidence type="ECO:0000313" key="2">
    <source>
        <dbReference type="EMBL" id="HIU13594.1"/>
    </source>
</evidence>